<reference evidence="2" key="1">
    <citation type="journal article" date="2020" name="bioRxiv">
        <title>Historical genomics reveals the evolutionary mechanisms behind multiple outbreaks of the host-specific coffee wilt pathogen Fusarium xylarioides.</title>
        <authorList>
            <person name="Peck D."/>
            <person name="Nowell R.W."/>
            <person name="Flood J."/>
            <person name="Ryan M.J."/>
            <person name="Barraclough T.G."/>
        </authorList>
    </citation>
    <scope>NUCLEOTIDE SEQUENCE</scope>
    <source>
        <strain evidence="2">IMI 127659i</strain>
    </source>
</reference>
<evidence type="ECO:0000256" key="1">
    <source>
        <dbReference type="SAM" id="MobiDB-lite"/>
    </source>
</evidence>
<dbReference type="AlphaFoldDB" id="A0A9P7L7F8"/>
<dbReference type="OrthoDB" id="5305386at2759"/>
<gene>
    <name evidence="2" type="ORF">H9Q72_004736</name>
</gene>
<reference evidence="2" key="2">
    <citation type="submission" date="2020-10" db="EMBL/GenBank/DDBJ databases">
        <authorList>
            <person name="Peck L.D."/>
            <person name="Nowell R.W."/>
            <person name="Flood J."/>
            <person name="Ryan M.J."/>
            <person name="Barraclough T.G."/>
        </authorList>
    </citation>
    <scope>NUCLEOTIDE SEQUENCE</scope>
    <source>
        <strain evidence="2">IMI 127659i</strain>
    </source>
</reference>
<name>A0A9P7L7F8_9HYPO</name>
<dbReference type="EMBL" id="JADFTT010000127">
    <property type="protein sequence ID" value="KAG5767223.1"/>
    <property type="molecule type" value="Genomic_DNA"/>
</dbReference>
<dbReference type="Proteomes" id="UP000750502">
    <property type="component" value="Unassembled WGS sequence"/>
</dbReference>
<evidence type="ECO:0000313" key="2">
    <source>
        <dbReference type="EMBL" id="KAG5767223.1"/>
    </source>
</evidence>
<evidence type="ECO:0000313" key="3">
    <source>
        <dbReference type="Proteomes" id="UP000750502"/>
    </source>
</evidence>
<comment type="caution">
    <text evidence="2">The sequence shown here is derived from an EMBL/GenBank/DDBJ whole genome shotgun (WGS) entry which is preliminary data.</text>
</comment>
<accession>A0A9P7L7F8</accession>
<feature type="region of interest" description="Disordered" evidence="1">
    <location>
        <begin position="19"/>
        <end position="65"/>
    </location>
</feature>
<feature type="region of interest" description="Disordered" evidence="1">
    <location>
        <begin position="546"/>
        <end position="573"/>
    </location>
</feature>
<keyword evidence="3" id="KW-1185">Reference proteome</keyword>
<feature type="compositionally biased region" description="Polar residues" evidence="1">
    <location>
        <begin position="43"/>
        <end position="65"/>
    </location>
</feature>
<protein>
    <submittedName>
        <fullName evidence="2">Uncharacterized protein</fullName>
    </submittedName>
</protein>
<proteinExistence type="predicted"/>
<sequence length="573" mass="64448">MSTTPVQVSPAKAHIARLESPYKLTPIRQRRTRPSFSPKKTPHQQAKVSHKTSLSLDLGQGEQTSPVPSVATAALEFEEFSFLDSEGNLSAKDVTKEQRLALRKLLFDEYNATELQESFPFLVIGCKGGPPAEDQRPFSVAGAIAIWTDAEDFYFRPFVGYPGQGEVLEVDDAIVNQIEHLQIPSRDIILYFANLWPECQAVSVLWTFLVIELPLVSPQEFAKRLETLPSGIEGYTEGCHLNLMFNNGPLPNAERRRKRVVKPNPKDFENLVADDTDYVTKDGKFYPGTMIGSTNKDGTIRYSATAGILVEKEGKRRLTCSFHLWQEHYDEYTKHFGKLDAESKDKFKVVQGDDPGSHVGFVCERVGETDIALIELNDGVVFENKFMEIDAAPKRLLRSAEHKIRDEFVFDSCVSGKQTLFCFGSRSTIDWRPKQPHPTLLIDANFEGDAPVNNVMYIAFEQGAFVTNAPTILKKPQIRNSVCGSVLLRCHNADSGAKRARKRTLAMETGEVGSMMHFADLQFRMSGQAADYIVYTDSFDPLINDGWEVVQDRDEEDDDEEEEDSPSKRQKAR</sequence>
<organism evidence="2 3">
    <name type="scientific">Fusarium xylarioides</name>
    <dbReference type="NCBI Taxonomy" id="221167"/>
    <lineage>
        <taxon>Eukaryota</taxon>
        <taxon>Fungi</taxon>
        <taxon>Dikarya</taxon>
        <taxon>Ascomycota</taxon>
        <taxon>Pezizomycotina</taxon>
        <taxon>Sordariomycetes</taxon>
        <taxon>Hypocreomycetidae</taxon>
        <taxon>Hypocreales</taxon>
        <taxon>Nectriaceae</taxon>
        <taxon>Fusarium</taxon>
        <taxon>Fusarium fujikuroi species complex</taxon>
    </lineage>
</organism>
<feature type="compositionally biased region" description="Acidic residues" evidence="1">
    <location>
        <begin position="553"/>
        <end position="564"/>
    </location>
</feature>